<dbReference type="Gene3D" id="2.20.130.20">
    <property type="match status" value="1"/>
</dbReference>
<dbReference type="OrthoDB" id="9767116at2"/>
<feature type="domain" description="Alpha-2-macroglobulin" evidence="3">
    <location>
        <begin position="1209"/>
        <end position="1299"/>
    </location>
</feature>
<reference evidence="5" key="2">
    <citation type="submission" date="2011-02" db="EMBL/GenBank/DDBJ databases">
        <title>The complete genome of Pedobacter saltans DSM 12145.</title>
        <authorList>
            <consortium name="US DOE Joint Genome Institute (JGI-PGF)"/>
            <person name="Lucas S."/>
            <person name="Copeland A."/>
            <person name="Lapidus A."/>
            <person name="Bruce D."/>
            <person name="Goodwin L."/>
            <person name="Pitluck S."/>
            <person name="Kyrpides N."/>
            <person name="Mavromatis K."/>
            <person name="Pagani I."/>
            <person name="Ivanova N."/>
            <person name="Ovchinnikova G."/>
            <person name="Lu M."/>
            <person name="Detter J.C."/>
            <person name="Han C."/>
            <person name="Land M."/>
            <person name="Hauser L."/>
            <person name="Markowitz V."/>
            <person name="Cheng J.-F."/>
            <person name="Hugenholtz P."/>
            <person name="Woyke T."/>
            <person name="Wu D."/>
            <person name="Tindall B."/>
            <person name="Pomrenke H.G."/>
            <person name="Brambilla E."/>
            <person name="Klenk H.-P."/>
            <person name="Eisen J.A."/>
        </authorList>
    </citation>
    <scope>NUCLEOTIDE SEQUENCE [LARGE SCALE GENOMIC DNA]</scope>
    <source>
        <strain evidence="5">ATCC 51119 / DSM 12145 / JCM 21818 / LMG 10337 / NBRC 100064 / NCIMB 13643</strain>
    </source>
</reference>
<dbReference type="Pfam" id="PF00207">
    <property type="entry name" value="A2M"/>
    <property type="match status" value="1"/>
</dbReference>
<dbReference type="Proteomes" id="UP000000310">
    <property type="component" value="Chromosome"/>
</dbReference>
<dbReference type="Gene3D" id="2.60.40.1930">
    <property type="match status" value="1"/>
</dbReference>
<dbReference type="Pfam" id="PF01835">
    <property type="entry name" value="MG2"/>
    <property type="match status" value="1"/>
</dbReference>
<dbReference type="KEGG" id="psn:Pedsa_3081"/>
<accession>F0SA56</accession>
<keyword evidence="2" id="KW-0732">Signal</keyword>
<proteinExistence type="inferred from homology"/>
<feature type="signal peptide" evidence="2">
    <location>
        <begin position="1"/>
        <end position="23"/>
    </location>
</feature>
<evidence type="ECO:0000313" key="4">
    <source>
        <dbReference type="EMBL" id="ADY53620.1"/>
    </source>
</evidence>
<evidence type="ECO:0000256" key="2">
    <source>
        <dbReference type="SAM" id="SignalP"/>
    </source>
</evidence>
<dbReference type="InterPro" id="IPR001599">
    <property type="entry name" value="Macroglobln_a2"/>
</dbReference>
<dbReference type="PANTHER" id="PTHR40094:SF1">
    <property type="entry name" value="UBIQUITIN DOMAIN-CONTAINING PROTEIN"/>
    <property type="match status" value="1"/>
</dbReference>
<gene>
    <name evidence="4" type="ordered locus">Pedsa_3081</name>
</gene>
<dbReference type="InterPro" id="IPR041246">
    <property type="entry name" value="Bact_MG10"/>
</dbReference>
<dbReference type="RefSeq" id="WP_013634105.1">
    <property type="nucleotide sequence ID" value="NC_015177.1"/>
</dbReference>
<dbReference type="EMBL" id="CP002545">
    <property type="protein sequence ID" value="ADY53620.1"/>
    <property type="molecule type" value="Genomic_DNA"/>
</dbReference>
<dbReference type="HOGENOM" id="CLU_001849_0_0_10"/>
<reference evidence="4 5" key="1">
    <citation type="journal article" date="2011" name="Stand. Genomic Sci.">
        <title>Complete genome sequence of the gliding, heparinolytic Pedobacter saltans type strain (113).</title>
        <authorList>
            <person name="Liolios K."/>
            <person name="Sikorski J."/>
            <person name="Lu M."/>
            <person name="Nolan M."/>
            <person name="Lapidus A."/>
            <person name="Lucas S."/>
            <person name="Hammon N."/>
            <person name="Deshpande S."/>
            <person name="Cheng J.F."/>
            <person name="Tapia R."/>
            <person name="Han C."/>
            <person name="Goodwin L."/>
            <person name="Pitluck S."/>
            <person name="Huntemann M."/>
            <person name="Ivanova N."/>
            <person name="Pagani I."/>
            <person name="Mavromatis K."/>
            <person name="Ovchinikova G."/>
            <person name="Pati A."/>
            <person name="Chen A."/>
            <person name="Palaniappan K."/>
            <person name="Land M."/>
            <person name="Hauser L."/>
            <person name="Brambilla E.M."/>
            <person name="Kotsyurbenko O."/>
            <person name="Rohde M."/>
            <person name="Tindall B.J."/>
            <person name="Abt B."/>
            <person name="Goker M."/>
            <person name="Detter J.C."/>
            <person name="Woyke T."/>
            <person name="Bristow J."/>
            <person name="Eisen J.A."/>
            <person name="Markowitz V."/>
            <person name="Hugenholtz P."/>
            <person name="Klenk H.P."/>
            <person name="Kyrpides N.C."/>
        </authorList>
    </citation>
    <scope>NUCLEOTIDE SEQUENCE [LARGE SCALE GENOMIC DNA]</scope>
    <source>
        <strain evidence="5">ATCC 51119 / DSM 12145 / JCM 21818 / LMG 10337 / NBRC 100064 / NCIMB 13643</strain>
    </source>
</reference>
<dbReference type="InterPro" id="IPR002890">
    <property type="entry name" value="MG2"/>
</dbReference>
<feature type="chain" id="PRO_5003258291" evidence="2">
    <location>
        <begin position="24"/>
        <end position="1940"/>
    </location>
</feature>
<keyword evidence="5" id="KW-1185">Reference proteome</keyword>
<dbReference type="Pfam" id="PF17973">
    <property type="entry name" value="bMG10"/>
    <property type="match status" value="1"/>
</dbReference>
<comment type="similarity">
    <text evidence="1">Belongs to the protease inhibitor I39 (alpha-2-macroglobulin) family. Bacterial alpha-2-macroglobulin subfamily.</text>
</comment>
<dbReference type="GO" id="GO:0004866">
    <property type="term" value="F:endopeptidase inhibitor activity"/>
    <property type="evidence" value="ECO:0007669"/>
    <property type="project" value="InterPro"/>
</dbReference>
<dbReference type="STRING" id="762903.Pedsa_3081"/>
<protein>
    <submittedName>
        <fullName evidence="4">Alpha-2-macroglobulin domain protein</fullName>
    </submittedName>
</protein>
<organism evidence="4 5">
    <name type="scientific">Pseudopedobacter saltans (strain ATCC 51119 / DSM 12145 / JCM 21818 / CCUG 39354 / LMG 10337 / NBRC 100064 / NCIMB 13643)</name>
    <name type="common">Pedobacter saltans</name>
    <dbReference type="NCBI Taxonomy" id="762903"/>
    <lineage>
        <taxon>Bacteria</taxon>
        <taxon>Pseudomonadati</taxon>
        <taxon>Bacteroidota</taxon>
        <taxon>Sphingobacteriia</taxon>
        <taxon>Sphingobacteriales</taxon>
        <taxon>Sphingobacteriaceae</taxon>
        <taxon>Pseudopedobacter</taxon>
    </lineage>
</organism>
<dbReference type="eggNOG" id="COG2373">
    <property type="taxonomic scope" value="Bacteria"/>
</dbReference>
<dbReference type="Gene3D" id="1.50.10.20">
    <property type="match status" value="1"/>
</dbReference>
<dbReference type="PANTHER" id="PTHR40094">
    <property type="entry name" value="ALPHA-2-MACROGLOBULIN HOMOLOG"/>
    <property type="match status" value="1"/>
</dbReference>
<sequence length="1940" mass="223353">MSLKYRSALLLIFFCLLYTYTSAQNKYSALQQQIDSLITQDLPKSALEKVHELKALAVADKNDIQRLNAILYKLNLTAQTEKNLEKNIEVLNKETENAAFPLKAILQSVLAETYWNYYKQNRYKIINRTPTKNRENDFRNWDFSTLINEISLLYDASLSSQEILQNTPINEYTEVLTENNQILRPTLFDLLAQRALSFYSNQEYQLQTFNFQNVSESTFMFDTDSLFYNTSVTSPYNDAAFHKSSDIYAELYHFHKQRKNIDALADLLLNRIINLSKQYSGTKNRDSLQLQALNIIEKQYSSSLVIADIRYQKALIYERMQDNVTAYALFQDIINLFPESNTAKNAKVKVFQLRKKELNIRLDNDNIPNKNILATVDFKNIEKAKYALYKADMHDLDEIMPILDRKGENKQEIIEYLKKKKSFRTVDFDLPELHDFKQNTTSIKVDPLPLGIYFLVLEYEGIEPENIKFTHFNVTNMVCLIDIKNGKQKIRVADRATGMPLKHVLVSVYKHSTFTHNIKTREVSSKGKTDANGFFITQKDKYNSYSLRLKNDIWHSSVYTLPDRKTQIQIEGEEDAVSIFTDREIYRPGQTIQFKGIKYINSEKESQVCANNDIEVIFSGNRLTLQKVKLRTNEFGTFSSSFEIPQNALSGSFQIKAGDYTKSIKIEEYKKPTFFIKFSPVKSIAKEPVKITGFVENFAGYPLQETRVSYTIYKNPGFFRGTNEALITDSAKTDKQGKFLIDFIPETTDKIYTYNIVVKVTDIDGETRENQTSVTFGKPSLRFSAVIPNKNFITDTLKTPFSLTDLNGNNITGRIKIRIFKENRKSDYTSYRYPNYPFVPSLTEEEYTRYFPDIDAPYAKKTELLLEKDIVIKDKDQTHINIPGLQNLSCGTYNIELTAYNNLGDSIRLYRMSKLITKKIGTPSSRTDWVFPETEYVNKGENAIFYTGFNKANTILMEVYESDVLKYFKWIETSGNSYEKTEIPYNGEPDLKVVFSTMFNGRFYTSTETIKSAKSNNNLNVQITSFREKVQPGERDKWKLKVTDKDNLPAKAEVLVALYDASLDEISKANSKWSLNYPYANSAYVLSWIPIWSPMSTGSPTNRLTYSYHYIDKTYSKLKYLDYNYSGQLNKIIGNTPQNKAINIRGTTSLVYGEGPVNALNEVTVVGYGEATRSDITGAVAGVTEKGDGSDVFTNVDNTNSFRKNFSETAFFYPHIVTDEKGEAEFQFTFPESLTTWKFRLFAHTKDLRTGYTDKYIISQKPLMISANMPRFFREGDEIDVIAKTVNTSENNISGKSLLSFVNETNKNILDFFNDKESGSRTFKIDAHQSEASKYPIKIPKSIDSLTYRISAYSDFYYDGEEKSVPVLSKMLTLSESKSFILNPGESRKIKIEDFLSSDKRELKSLTFSTQNNPILDIVFALPYLQKENSEYLSSNSLLGNFMTGQMALYVRKNYRYATIFPDSSLSKLKNLKNSPWFNPSQVLEQQKTLIHLFKGTNAYTEQAMALNKLEKMQKSNGSFPWFESCIYEDRYITQNIVASLGKSSAISTSSFFDKQKGRIAKKALSYVDNELIKNINSLTSLDIQGWYARSFYKDSSALIGFDSCQTKYLDYAHKNWQKFTDYEKGLIAYTFINLDRNDLAQPILKSLKEKAIFSDVIGAYWPREQSFFLWNRAEIEKHSLMIELFGKQESEANFVLQLKKWLLLNKQANNWQTSNATMSACFALLSNGSYEPEKNTIRYSTKRKLEPELQIMNAGKFTYTVPLVNDKPDFPIYEIYNPGKNFMIASFSQTFNQNLKDVKSHNNGLIITKKYFKKDRNGNLKEINNNNELHVGDKITVRLYLVADRALEYIKLRDERPSGTEPTSVISKYYYLENLFYYLTPKDTSTDIFINHLPKGQYIIDYDLYCAQSGKFSSGISKAESLYAPEFGAYTSSQNIIIK</sequence>
<evidence type="ECO:0000259" key="3">
    <source>
        <dbReference type="SMART" id="SM01360"/>
    </source>
</evidence>
<name>F0SA56_PSESL</name>
<dbReference type="InterPro" id="IPR051802">
    <property type="entry name" value="YfhM-like"/>
</dbReference>
<evidence type="ECO:0000313" key="5">
    <source>
        <dbReference type="Proteomes" id="UP000000310"/>
    </source>
</evidence>
<evidence type="ECO:0000256" key="1">
    <source>
        <dbReference type="ARBA" id="ARBA00010556"/>
    </source>
</evidence>
<dbReference type="SMART" id="SM01360">
    <property type="entry name" value="A2M"/>
    <property type="match status" value="1"/>
</dbReference>